<evidence type="ECO:0000259" key="6">
    <source>
        <dbReference type="PROSITE" id="PS51078"/>
    </source>
</evidence>
<evidence type="ECO:0000256" key="4">
    <source>
        <dbReference type="SAM" id="MobiDB-lite"/>
    </source>
</evidence>
<keyword evidence="2" id="KW-0238">DNA-binding</keyword>
<dbReference type="Pfam" id="PF01614">
    <property type="entry name" value="IclR_C"/>
    <property type="match status" value="1"/>
</dbReference>
<dbReference type="PROSITE" id="PS51077">
    <property type="entry name" value="HTH_ICLR"/>
    <property type="match status" value="1"/>
</dbReference>
<evidence type="ECO:0000259" key="5">
    <source>
        <dbReference type="PROSITE" id="PS51077"/>
    </source>
</evidence>
<feature type="domain" description="HTH iclR-type" evidence="5">
    <location>
        <begin position="52"/>
        <end position="112"/>
    </location>
</feature>
<dbReference type="SMART" id="SM00346">
    <property type="entry name" value="HTH_ICLR"/>
    <property type="match status" value="1"/>
</dbReference>
<proteinExistence type="predicted"/>
<dbReference type="GO" id="GO:0045892">
    <property type="term" value="P:negative regulation of DNA-templated transcription"/>
    <property type="evidence" value="ECO:0007669"/>
    <property type="project" value="TreeGrafter"/>
</dbReference>
<dbReference type="PROSITE" id="PS51078">
    <property type="entry name" value="ICLR_ED"/>
    <property type="match status" value="1"/>
</dbReference>
<evidence type="ECO:0000256" key="2">
    <source>
        <dbReference type="ARBA" id="ARBA00023125"/>
    </source>
</evidence>
<feature type="compositionally biased region" description="Low complexity" evidence="4">
    <location>
        <begin position="43"/>
        <end position="52"/>
    </location>
</feature>
<dbReference type="InterPro" id="IPR005471">
    <property type="entry name" value="Tscrpt_reg_IclR_N"/>
</dbReference>
<dbReference type="Pfam" id="PF09339">
    <property type="entry name" value="HTH_IclR"/>
    <property type="match status" value="1"/>
</dbReference>
<dbReference type="STRING" id="433924.NS331_15920"/>
<dbReference type="GO" id="GO:0003677">
    <property type="term" value="F:DNA binding"/>
    <property type="evidence" value="ECO:0007669"/>
    <property type="project" value="UniProtKB-KW"/>
</dbReference>
<gene>
    <name evidence="7" type="ORF">DFR41_104324</name>
</gene>
<dbReference type="InterPro" id="IPR014757">
    <property type="entry name" value="Tscrpt_reg_IclR_C"/>
</dbReference>
<dbReference type="PANTHER" id="PTHR30136">
    <property type="entry name" value="HELIX-TURN-HELIX TRANSCRIPTIONAL REGULATOR, ICLR FAMILY"/>
    <property type="match status" value="1"/>
</dbReference>
<dbReference type="InterPro" id="IPR036390">
    <property type="entry name" value="WH_DNA-bd_sf"/>
</dbReference>
<feature type="region of interest" description="Disordered" evidence="4">
    <location>
        <begin position="1"/>
        <end position="52"/>
    </location>
</feature>
<dbReference type="InterPro" id="IPR036388">
    <property type="entry name" value="WH-like_DNA-bd_sf"/>
</dbReference>
<dbReference type="SUPFAM" id="SSF55781">
    <property type="entry name" value="GAF domain-like"/>
    <property type="match status" value="1"/>
</dbReference>
<evidence type="ECO:0000256" key="1">
    <source>
        <dbReference type="ARBA" id="ARBA00023015"/>
    </source>
</evidence>
<dbReference type="AlphaFoldDB" id="A0A370FHY9"/>
<evidence type="ECO:0000313" key="8">
    <source>
        <dbReference type="Proteomes" id="UP000255265"/>
    </source>
</evidence>
<keyword evidence="3" id="KW-0804">Transcription</keyword>
<evidence type="ECO:0000313" key="7">
    <source>
        <dbReference type="EMBL" id="RDI25264.1"/>
    </source>
</evidence>
<keyword evidence="8" id="KW-1185">Reference proteome</keyword>
<evidence type="ECO:0000256" key="3">
    <source>
        <dbReference type="ARBA" id="ARBA00023163"/>
    </source>
</evidence>
<dbReference type="Proteomes" id="UP000255265">
    <property type="component" value="Unassembled WGS sequence"/>
</dbReference>
<dbReference type="PANTHER" id="PTHR30136:SF24">
    <property type="entry name" value="HTH-TYPE TRANSCRIPTIONAL REPRESSOR ALLR"/>
    <property type="match status" value="1"/>
</dbReference>
<comment type="caution">
    <text evidence="7">The sequence shown here is derived from an EMBL/GenBank/DDBJ whole genome shotgun (WGS) entry which is preliminary data.</text>
</comment>
<keyword evidence="1" id="KW-0805">Transcription regulation</keyword>
<dbReference type="Gene3D" id="3.30.450.40">
    <property type="match status" value="1"/>
</dbReference>
<protein>
    <submittedName>
        <fullName evidence="7">IclR family transcriptional regulator</fullName>
    </submittedName>
</protein>
<dbReference type="InterPro" id="IPR029016">
    <property type="entry name" value="GAF-like_dom_sf"/>
</dbReference>
<dbReference type="Gene3D" id="1.10.10.10">
    <property type="entry name" value="Winged helix-like DNA-binding domain superfamily/Winged helix DNA-binding domain"/>
    <property type="match status" value="1"/>
</dbReference>
<accession>A0A370FHY9</accession>
<dbReference type="InterPro" id="IPR050707">
    <property type="entry name" value="HTH_MetabolicPath_Reg"/>
</dbReference>
<dbReference type="SUPFAM" id="SSF46785">
    <property type="entry name" value="Winged helix' DNA-binding domain"/>
    <property type="match status" value="1"/>
</dbReference>
<dbReference type="GO" id="GO:0003700">
    <property type="term" value="F:DNA-binding transcription factor activity"/>
    <property type="evidence" value="ECO:0007669"/>
    <property type="project" value="TreeGrafter"/>
</dbReference>
<organism evidence="7 8">
    <name type="scientific">Pseudacidovorax intermedius</name>
    <dbReference type="NCBI Taxonomy" id="433924"/>
    <lineage>
        <taxon>Bacteria</taxon>
        <taxon>Pseudomonadati</taxon>
        <taxon>Pseudomonadota</taxon>
        <taxon>Betaproteobacteria</taxon>
        <taxon>Burkholderiales</taxon>
        <taxon>Comamonadaceae</taxon>
        <taxon>Pseudacidovorax</taxon>
    </lineage>
</organism>
<dbReference type="EMBL" id="QQAV01000004">
    <property type="protein sequence ID" value="RDI25264.1"/>
    <property type="molecule type" value="Genomic_DNA"/>
</dbReference>
<sequence>MAHKGRRKALQEPVEPAARPVQMDEDEGPERHVQTDALDEAGAEPASRAASESSLSRLLGTLGLFSTDSPSLTVEEIAARLGVPKSTAYRYIQELSKVGLLVRLDRSITLGPRIIELDRCIRESDPVIRAAAPPMRELAEQTGLDVFLSKLYGHSIITVHTEFNDPLPHLRYGRGRPVPVSRGASAKALVAFLPAARLRRLHQELASESPDTLPWEAFYEEAQRIRREGYCRTSGELNVGKTGVSAPIFGRGRLVVASVTALGSDARLALFDAEAIAELVQRTAHMISVRLSADGHL</sequence>
<name>A0A370FHY9_9BURK</name>
<reference evidence="7 8" key="1">
    <citation type="submission" date="2018-07" db="EMBL/GenBank/DDBJ databases">
        <title>Genomic Encyclopedia of Type Strains, Phase IV (KMG-IV): sequencing the most valuable type-strain genomes for metagenomic binning, comparative biology and taxonomic classification.</title>
        <authorList>
            <person name="Goeker M."/>
        </authorList>
    </citation>
    <scope>NUCLEOTIDE SEQUENCE [LARGE SCALE GENOMIC DNA]</scope>
    <source>
        <strain evidence="7 8">DSM 21352</strain>
    </source>
</reference>
<feature type="domain" description="IclR-ED" evidence="6">
    <location>
        <begin position="113"/>
        <end position="293"/>
    </location>
</feature>